<evidence type="ECO:0000256" key="1">
    <source>
        <dbReference type="ARBA" id="ARBA00004651"/>
    </source>
</evidence>
<feature type="transmembrane region" description="Helical" evidence="7">
    <location>
        <begin position="152"/>
        <end position="173"/>
    </location>
</feature>
<dbReference type="InterPro" id="IPR050809">
    <property type="entry name" value="UgpAE/MalFG_permease"/>
</dbReference>
<dbReference type="Proteomes" id="UP000646749">
    <property type="component" value="Unassembled WGS sequence"/>
</dbReference>
<comment type="caution">
    <text evidence="10">The sequence shown here is derived from an EMBL/GenBank/DDBJ whole genome shotgun (WGS) entry which is preliminary data.</text>
</comment>
<evidence type="ECO:0000256" key="6">
    <source>
        <dbReference type="ARBA" id="ARBA00023136"/>
    </source>
</evidence>
<dbReference type="PANTHER" id="PTHR43227">
    <property type="entry name" value="BLL4140 PROTEIN"/>
    <property type="match status" value="1"/>
</dbReference>
<keyword evidence="4 7" id="KW-0812">Transmembrane</keyword>
<keyword evidence="2 7" id="KW-0813">Transport</keyword>
<feature type="domain" description="ABC transmembrane type-1" evidence="9">
    <location>
        <begin position="115"/>
        <end position="331"/>
    </location>
</feature>
<keyword evidence="5 7" id="KW-1133">Transmembrane helix</keyword>
<sequence>MTGRVGRAVLPRPARPPLPSAHVPEPKMTLLTEAPAPRAEKKTHQIRSKRNRREHRMGWLFVGPFGIVFLAFLVAPLGYALYLSLFQKKLVGGTSFVFLDNYTKAFTDPSFLSGSWFVIRFALVAIPLQIVVALAMALILDAVTSLFTRFSRLMIFLPYAIPTVIGAVMWGFLYSRSFGPLTDVFGLFGATAPDFLGSNLIFYGLLNIVTWQWAGYYMIILYAALQGIDPTLYEAARMDGAGRWQVAVRIKIPLITPALILILVFSLIGTLQFFNEPQILRYLAAGTIGADFTPNMYAYQQAFSLANFNYGSAISFALGGVVFVCVYAFLFFTRKRRSFL</sequence>
<keyword evidence="6 7" id="KW-0472">Membrane</keyword>
<keyword evidence="11" id="KW-1185">Reference proteome</keyword>
<dbReference type="EMBL" id="BONW01000028">
    <property type="protein sequence ID" value="GIG90600.1"/>
    <property type="molecule type" value="Genomic_DNA"/>
</dbReference>
<feature type="transmembrane region" description="Helical" evidence="7">
    <location>
        <begin position="200"/>
        <end position="225"/>
    </location>
</feature>
<feature type="transmembrane region" description="Helical" evidence="7">
    <location>
        <begin position="246"/>
        <end position="268"/>
    </location>
</feature>
<feature type="transmembrane region" description="Helical" evidence="7">
    <location>
        <begin position="313"/>
        <end position="332"/>
    </location>
</feature>
<reference evidence="10 11" key="1">
    <citation type="submission" date="2021-01" db="EMBL/GenBank/DDBJ databases">
        <title>Whole genome shotgun sequence of Plantactinospora endophytica NBRC 110450.</title>
        <authorList>
            <person name="Komaki H."/>
            <person name="Tamura T."/>
        </authorList>
    </citation>
    <scope>NUCLEOTIDE SEQUENCE [LARGE SCALE GENOMIC DNA]</scope>
    <source>
        <strain evidence="10 11">NBRC 110450</strain>
    </source>
</reference>
<organism evidence="10 11">
    <name type="scientific">Plantactinospora endophytica</name>
    <dbReference type="NCBI Taxonomy" id="673535"/>
    <lineage>
        <taxon>Bacteria</taxon>
        <taxon>Bacillati</taxon>
        <taxon>Actinomycetota</taxon>
        <taxon>Actinomycetes</taxon>
        <taxon>Micromonosporales</taxon>
        <taxon>Micromonosporaceae</taxon>
        <taxon>Plantactinospora</taxon>
    </lineage>
</organism>
<keyword evidence="3" id="KW-1003">Cell membrane</keyword>
<evidence type="ECO:0000256" key="5">
    <source>
        <dbReference type="ARBA" id="ARBA00022989"/>
    </source>
</evidence>
<name>A0ABQ4E7A5_9ACTN</name>
<evidence type="ECO:0000256" key="4">
    <source>
        <dbReference type="ARBA" id="ARBA00022692"/>
    </source>
</evidence>
<dbReference type="InterPro" id="IPR035906">
    <property type="entry name" value="MetI-like_sf"/>
</dbReference>
<dbReference type="PANTHER" id="PTHR43227:SF8">
    <property type="entry name" value="DIACETYLCHITOBIOSE UPTAKE SYSTEM PERMEASE PROTEIN DASB"/>
    <property type="match status" value="1"/>
</dbReference>
<evidence type="ECO:0000256" key="3">
    <source>
        <dbReference type="ARBA" id="ARBA00022475"/>
    </source>
</evidence>
<gene>
    <name evidence="10" type="ORF">Pen02_55360</name>
</gene>
<feature type="region of interest" description="Disordered" evidence="8">
    <location>
        <begin position="1"/>
        <end position="24"/>
    </location>
</feature>
<evidence type="ECO:0000256" key="2">
    <source>
        <dbReference type="ARBA" id="ARBA00022448"/>
    </source>
</evidence>
<dbReference type="Pfam" id="PF00528">
    <property type="entry name" value="BPD_transp_1"/>
    <property type="match status" value="1"/>
</dbReference>
<dbReference type="Gene3D" id="1.10.3720.10">
    <property type="entry name" value="MetI-like"/>
    <property type="match status" value="1"/>
</dbReference>
<evidence type="ECO:0000259" key="9">
    <source>
        <dbReference type="PROSITE" id="PS50928"/>
    </source>
</evidence>
<feature type="compositionally biased region" description="Low complexity" evidence="8">
    <location>
        <begin position="1"/>
        <end position="12"/>
    </location>
</feature>
<protein>
    <submittedName>
        <fullName evidence="10">ABC transporter permease</fullName>
    </submittedName>
</protein>
<dbReference type="InterPro" id="IPR000515">
    <property type="entry name" value="MetI-like"/>
</dbReference>
<evidence type="ECO:0000313" key="11">
    <source>
        <dbReference type="Proteomes" id="UP000646749"/>
    </source>
</evidence>
<feature type="transmembrane region" description="Helical" evidence="7">
    <location>
        <begin position="117"/>
        <end position="140"/>
    </location>
</feature>
<dbReference type="CDD" id="cd06261">
    <property type="entry name" value="TM_PBP2"/>
    <property type="match status" value="1"/>
</dbReference>
<evidence type="ECO:0000313" key="10">
    <source>
        <dbReference type="EMBL" id="GIG90600.1"/>
    </source>
</evidence>
<dbReference type="PROSITE" id="PS50928">
    <property type="entry name" value="ABC_TM1"/>
    <property type="match status" value="1"/>
</dbReference>
<comment type="subcellular location">
    <subcellularLocation>
        <location evidence="1 7">Cell membrane</location>
        <topology evidence="1 7">Multi-pass membrane protein</topology>
    </subcellularLocation>
</comment>
<proteinExistence type="inferred from homology"/>
<feature type="transmembrane region" description="Helical" evidence="7">
    <location>
        <begin position="57"/>
        <end position="82"/>
    </location>
</feature>
<accession>A0ABQ4E7A5</accession>
<evidence type="ECO:0000256" key="7">
    <source>
        <dbReference type="RuleBase" id="RU363032"/>
    </source>
</evidence>
<evidence type="ECO:0000256" key="8">
    <source>
        <dbReference type="SAM" id="MobiDB-lite"/>
    </source>
</evidence>
<dbReference type="SUPFAM" id="SSF161098">
    <property type="entry name" value="MetI-like"/>
    <property type="match status" value="1"/>
</dbReference>
<comment type="similarity">
    <text evidence="7">Belongs to the binding-protein-dependent transport system permease family.</text>
</comment>